<organism evidence="2 3">
    <name type="scientific">Natronorubrum sulfidifaciens JCM 14089</name>
    <dbReference type="NCBI Taxonomy" id="1230460"/>
    <lineage>
        <taxon>Archaea</taxon>
        <taxon>Methanobacteriati</taxon>
        <taxon>Methanobacteriota</taxon>
        <taxon>Stenosarchaea group</taxon>
        <taxon>Halobacteria</taxon>
        <taxon>Halobacteriales</taxon>
        <taxon>Natrialbaceae</taxon>
        <taxon>Natronorubrum</taxon>
    </lineage>
</organism>
<feature type="transmembrane region" description="Helical" evidence="1">
    <location>
        <begin position="30"/>
        <end position="50"/>
    </location>
</feature>
<keyword evidence="3" id="KW-1185">Reference proteome</keyword>
<protein>
    <submittedName>
        <fullName evidence="2">Uncharacterized protein</fullName>
    </submittedName>
</protein>
<reference evidence="2 3" key="1">
    <citation type="journal article" date="2014" name="PLoS Genet.">
        <title>Phylogenetically driven sequencing of extremely halophilic archaea reveals strategies for static and dynamic osmo-response.</title>
        <authorList>
            <person name="Becker E.A."/>
            <person name="Seitzer P.M."/>
            <person name="Tritt A."/>
            <person name="Larsen D."/>
            <person name="Krusor M."/>
            <person name="Yao A.I."/>
            <person name="Wu D."/>
            <person name="Madern D."/>
            <person name="Eisen J.A."/>
            <person name="Darling A.E."/>
            <person name="Facciotti M.T."/>
        </authorList>
    </citation>
    <scope>NUCLEOTIDE SEQUENCE [LARGE SCALE GENOMIC DNA]</scope>
    <source>
        <strain evidence="2 3">JCM 14089</strain>
    </source>
</reference>
<evidence type="ECO:0000313" key="3">
    <source>
        <dbReference type="Proteomes" id="UP000011661"/>
    </source>
</evidence>
<sequence length="67" mass="6782">MTVRIGVQAALGLSALAAVALVFLVVDTTLVWLAIGFAGGVLVVGLPRLVGQTAVTPSQSEMTTSRS</sequence>
<dbReference type="GeneID" id="71004422"/>
<dbReference type="EMBL" id="AOHX01000026">
    <property type="protein sequence ID" value="ELY47468.1"/>
    <property type="molecule type" value="Genomic_DNA"/>
</dbReference>
<evidence type="ECO:0000313" key="2">
    <source>
        <dbReference type="EMBL" id="ELY47468.1"/>
    </source>
</evidence>
<accession>L9WGL1</accession>
<gene>
    <name evidence="2" type="ORF">C495_04392</name>
</gene>
<dbReference type="RefSeq" id="WP_006064803.1">
    <property type="nucleotide sequence ID" value="NZ_AOHX01000026.1"/>
</dbReference>
<dbReference type="STRING" id="1230460.C495_04392"/>
<dbReference type="PATRIC" id="fig|1230460.4.peg.883"/>
<keyword evidence="1" id="KW-1133">Transmembrane helix</keyword>
<name>L9WGL1_9EURY</name>
<dbReference type="Proteomes" id="UP000011661">
    <property type="component" value="Unassembled WGS sequence"/>
</dbReference>
<proteinExistence type="predicted"/>
<keyword evidence="1" id="KW-0472">Membrane</keyword>
<evidence type="ECO:0000256" key="1">
    <source>
        <dbReference type="SAM" id="Phobius"/>
    </source>
</evidence>
<keyword evidence="1" id="KW-0812">Transmembrane</keyword>
<dbReference type="AlphaFoldDB" id="L9WGL1"/>
<comment type="caution">
    <text evidence="2">The sequence shown here is derived from an EMBL/GenBank/DDBJ whole genome shotgun (WGS) entry which is preliminary data.</text>
</comment>